<dbReference type="Proteomes" id="UP000185860">
    <property type="component" value="Unassembled WGS sequence"/>
</dbReference>
<sequence>MPLPLPNLDDRSYEDLVAQATSLIPVEYPEWTDHNPSDTGIILIELLAWLTEMVLYRVDRVPDKNMETFLKLLNGPEWANREMGKGGDLQNAIRETVVDLRKRYRAVTCEDYERLAVEDWNETEQSQLLGKIRRSHCLPERNLALKNPDARETNAPGHISLVVVPDIPEEASEANSSPFPLSPFSPFSPSPSSDLLTALWMFLDERRLLTTRHHVVAPEYVPVTLSASLVLEEGAKVADVRSRVHESIHTFFHPFKGGADGTGWPFGRNIYISEVYELLDDISGVDYVEAVKLKVIYPTMQINNELDQSKEIGLLVGVNTIIGRGLLDEDTNKQVVLKDYELVAIKIDELILKEAWQVNA</sequence>
<dbReference type="OrthoDB" id="9027184at2"/>
<proteinExistence type="predicted"/>
<dbReference type="EMBL" id="MRCE01000052">
    <property type="protein sequence ID" value="OKH31282.1"/>
    <property type="molecule type" value="Genomic_DNA"/>
</dbReference>
<accession>A0A1U7I4X2</accession>
<dbReference type="RefSeq" id="WP_073596994.1">
    <property type="nucleotide sequence ID" value="NZ_MRCE01000052.1"/>
</dbReference>
<gene>
    <name evidence="1" type="ORF">NIES2119_29175</name>
</gene>
<evidence type="ECO:0000313" key="1">
    <source>
        <dbReference type="EMBL" id="OKH31282.1"/>
    </source>
</evidence>
<comment type="caution">
    <text evidence="1">The sequence shown here is derived from an EMBL/GenBank/DDBJ whole genome shotgun (WGS) entry which is preliminary data.</text>
</comment>
<protein>
    <submittedName>
        <fullName evidence="1">Uncharacterized protein</fullName>
    </submittedName>
</protein>
<dbReference type="AlphaFoldDB" id="A0A1U7I4X2"/>
<organism evidence="1 2">
    <name type="scientific">[Phormidium ambiguum] IAM M-71</name>
    <dbReference type="NCBI Taxonomy" id="454136"/>
    <lineage>
        <taxon>Bacteria</taxon>
        <taxon>Bacillati</taxon>
        <taxon>Cyanobacteriota</taxon>
        <taxon>Cyanophyceae</taxon>
        <taxon>Oscillatoriophycideae</taxon>
        <taxon>Aerosakkonematales</taxon>
        <taxon>Aerosakkonemataceae</taxon>
        <taxon>Floridanema</taxon>
    </lineage>
</organism>
<dbReference type="STRING" id="454136.NIES2119_29175"/>
<reference evidence="1 2" key="1">
    <citation type="submission" date="2016-11" db="EMBL/GenBank/DDBJ databases">
        <title>Draft Genome Sequences of Nine Cyanobacterial Strains from Diverse Habitats.</title>
        <authorList>
            <person name="Zhu T."/>
            <person name="Hou S."/>
            <person name="Lu X."/>
            <person name="Hess W.R."/>
        </authorList>
    </citation>
    <scope>NUCLEOTIDE SEQUENCE [LARGE SCALE GENOMIC DNA]</scope>
    <source>
        <strain evidence="1 2">IAM M-71</strain>
    </source>
</reference>
<name>A0A1U7I4X2_9CYAN</name>
<evidence type="ECO:0000313" key="2">
    <source>
        <dbReference type="Proteomes" id="UP000185860"/>
    </source>
</evidence>